<sequence>MDYDAMKLSTSFEDDFDQLSRSFTIFGKICSMQKPVFNSVSLMLVTSLETEIASKLLVLRRVQNRREVFSISIFYVRQPDNFQRHDLCSFQRRHQLREQLKKITSGLFSWQE</sequence>
<evidence type="ECO:0000313" key="2">
    <source>
        <dbReference type="Proteomes" id="UP000835052"/>
    </source>
</evidence>
<comment type="caution">
    <text evidence="1">The sequence shown here is derived from an EMBL/GenBank/DDBJ whole genome shotgun (WGS) entry which is preliminary data.</text>
</comment>
<protein>
    <submittedName>
        <fullName evidence="1">Uncharacterized protein</fullName>
    </submittedName>
</protein>
<accession>A0A8S1HWM1</accession>
<dbReference type="EMBL" id="CAJGYM010000180">
    <property type="protein sequence ID" value="CAD6199519.1"/>
    <property type="molecule type" value="Genomic_DNA"/>
</dbReference>
<name>A0A8S1HWM1_9PELO</name>
<reference evidence="1" key="1">
    <citation type="submission" date="2020-10" db="EMBL/GenBank/DDBJ databases">
        <authorList>
            <person name="Kikuchi T."/>
        </authorList>
    </citation>
    <scope>NUCLEOTIDE SEQUENCE</scope>
    <source>
        <strain evidence="1">NKZ352</strain>
    </source>
</reference>
<keyword evidence="2" id="KW-1185">Reference proteome</keyword>
<evidence type="ECO:0000313" key="1">
    <source>
        <dbReference type="EMBL" id="CAD6199519.1"/>
    </source>
</evidence>
<dbReference type="AlphaFoldDB" id="A0A8S1HWM1"/>
<gene>
    <name evidence="1" type="ORF">CAUJ_LOCUS15421</name>
</gene>
<dbReference type="Proteomes" id="UP000835052">
    <property type="component" value="Unassembled WGS sequence"/>
</dbReference>
<organism evidence="1 2">
    <name type="scientific">Caenorhabditis auriculariae</name>
    <dbReference type="NCBI Taxonomy" id="2777116"/>
    <lineage>
        <taxon>Eukaryota</taxon>
        <taxon>Metazoa</taxon>
        <taxon>Ecdysozoa</taxon>
        <taxon>Nematoda</taxon>
        <taxon>Chromadorea</taxon>
        <taxon>Rhabditida</taxon>
        <taxon>Rhabditina</taxon>
        <taxon>Rhabditomorpha</taxon>
        <taxon>Rhabditoidea</taxon>
        <taxon>Rhabditidae</taxon>
        <taxon>Peloderinae</taxon>
        <taxon>Caenorhabditis</taxon>
    </lineage>
</organism>
<proteinExistence type="predicted"/>